<dbReference type="OrthoDB" id="5524840at2"/>
<feature type="compositionally biased region" description="Polar residues" evidence="1">
    <location>
        <begin position="18"/>
        <end position="27"/>
    </location>
</feature>
<proteinExistence type="predicted"/>
<accession>A0A562QPL6</accession>
<dbReference type="AlphaFoldDB" id="A0A562QPL6"/>
<feature type="region of interest" description="Disordered" evidence="1">
    <location>
        <begin position="14"/>
        <end position="52"/>
    </location>
</feature>
<dbReference type="SUPFAM" id="SSF158634">
    <property type="entry name" value="RPA2825-like"/>
    <property type="match status" value="1"/>
</dbReference>
<dbReference type="Proteomes" id="UP000316905">
    <property type="component" value="Unassembled WGS sequence"/>
</dbReference>
<gene>
    <name evidence="3" type="ORF">IQ22_00331</name>
</gene>
<keyword evidence="4" id="KW-1185">Reference proteome</keyword>
<feature type="domain" description="DUF3597" evidence="2">
    <location>
        <begin position="3"/>
        <end position="135"/>
    </location>
</feature>
<comment type="caution">
    <text evidence="3">The sequence shown here is derived from an EMBL/GenBank/DDBJ whole genome shotgun (WGS) entry which is preliminary data.</text>
</comment>
<dbReference type="InterPro" id="IPR022016">
    <property type="entry name" value="DUF3597"/>
</dbReference>
<dbReference type="RefSeq" id="WP_145137047.1">
    <property type="nucleotide sequence ID" value="NZ_VLKY01000001.1"/>
</dbReference>
<sequence length="140" mass="14604">MSLFGNILAKLGIGKDQPATSNETPGVTPSPSDTTSASTPTAPDTGAAAPQAMSQVDVAAKLDSLAASHAEKLNWKSSIVDLLKLLDMDSSLSARQALAKELNCPSDKMDDSAQMNMWLHKAVLQKLSENGGNVPADLLD</sequence>
<reference evidence="3 4" key="1">
    <citation type="journal article" date="2015" name="Stand. Genomic Sci.">
        <title>Genomic Encyclopedia of Bacterial and Archaeal Type Strains, Phase III: the genomes of soil and plant-associated and newly described type strains.</title>
        <authorList>
            <person name="Whitman W.B."/>
            <person name="Woyke T."/>
            <person name="Klenk H.P."/>
            <person name="Zhou Y."/>
            <person name="Lilburn T.G."/>
            <person name="Beck B.J."/>
            <person name="De Vos P."/>
            <person name="Vandamme P."/>
            <person name="Eisen J.A."/>
            <person name="Garrity G."/>
            <person name="Hugenholtz P."/>
            <person name="Kyrpides N.C."/>
        </authorList>
    </citation>
    <scope>NUCLEOTIDE SEQUENCE [LARGE SCALE GENOMIC DNA]</scope>
    <source>
        <strain evidence="3 4">CGMCC 1.6858</strain>
    </source>
</reference>
<protein>
    <submittedName>
        <fullName evidence="3">Uncharacterized protein DUF3597</fullName>
    </submittedName>
</protein>
<feature type="compositionally biased region" description="Low complexity" evidence="1">
    <location>
        <begin position="29"/>
        <end position="50"/>
    </location>
</feature>
<evidence type="ECO:0000313" key="3">
    <source>
        <dbReference type="EMBL" id="TWI58623.1"/>
    </source>
</evidence>
<dbReference type="Pfam" id="PF12200">
    <property type="entry name" value="DUF3597"/>
    <property type="match status" value="1"/>
</dbReference>
<evidence type="ECO:0000259" key="2">
    <source>
        <dbReference type="Pfam" id="PF12200"/>
    </source>
</evidence>
<evidence type="ECO:0000256" key="1">
    <source>
        <dbReference type="SAM" id="MobiDB-lite"/>
    </source>
</evidence>
<name>A0A562QPL6_9PSED</name>
<evidence type="ECO:0000313" key="4">
    <source>
        <dbReference type="Proteomes" id="UP000316905"/>
    </source>
</evidence>
<organism evidence="3 4">
    <name type="scientific">Pseudomonas duriflava</name>
    <dbReference type="NCBI Taxonomy" id="459528"/>
    <lineage>
        <taxon>Bacteria</taxon>
        <taxon>Pseudomonadati</taxon>
        <taxon>Pseudomonadota</taxon>
        <taxon>Gammaproteobacteria</taxon>
        <taxon>Pseudomonadales</taxon>
        <taxon>Pseudomonadaceae</taxon>
        <taxon>Pseudomonas</taxon>
    </lineage>
</organism>
<dbReference type="EMBL" id="VLKY01000001">
    <property type="protein sequence ID" value="TWI58623.1"/>
    <property type="molecule type" value="Genomic_DNA"/>
</dbReference>